<accession>A0AAF0BUR8</accession>
<dbReference type="RefSeq" id="WP_272737594.1">
    <property type="nucleotide sequence ID" value="NZ_CP116942.1"/>
</dbReference>
<evidence type="ECO:0000313" key="2">
    <source>
        <dbReference type="EMBL" id="WCO68077.1"/>
    </source>
</evidence>
<keyword evidence="3" id="KW-1185">Reference proteome</keyword>
<dbReference type="PANTHER" id="PTHR11635:SF152">
    <property type="entry name" value="CAMP-DEPENDENT PROTEIN KINASE TYPE I REGULATORY SUBUNIT-RELATED"/>
    <property type="match status" value="1"/>
</dbReference>
<dbReference type="InterPro" id="IPR018490">
    <property type="entry name" value="cNMP-bd_dom_sf"/>
</dbReference>
<name>A0AAF0BUR8_9ACTN</name>
<dbReference type="GO" id="GO:0005952">
    <property type="term" value="C:cAMP-dependent protein kinase complex"/>
    <property type="evidence" value="ECO:0007669"/>
    <property type="project" value="InterPro"/>
</dbReference>
<dbReference type="SUPFAM" id="SSF51206">
    <property type="entry name" value="cAMP-binding domain-like"/>
    <property type="match status" value="1"/>
</dbReference>
<reference evidence="2" key="1">
    <citation type="submission" date="2023-01" db="EMBL/GenBank/DDBJ databases">
        <title>The diversity of Class Acidimicrobiia in South China Sea sediment environments and the proposal of Iamia marina sp. nov., a novel species of the genus Iamia.</title>
        <authorList>
            <person name="He Y."/>
            <person name="Tian X."/>
        </authorList>
    </citation>
    <scope>NUCLEOTIDE SEQUENCE</scope>
    <source>
        <strain evidence="2">DSM 19957</strain>
    </source>
</reference>
<dbReference type="KEGG" id="ima:PO878_04980"/>
<feature type="domain" description="Cyclic nucleotide-binding" evidence="1">
    <location>
        <begin position="17"/>
        <end position="113"/>
    </location>
</feature>
<dbReference type="Proteomes" id="UP001216390">
    <property type="component" value="Chromosome"/>
</dbReference>
<organism evidence="2 3">
    <name type="scientific">Iamia majanohamensis</name>
    <dbReference type="NCBI Taxonomy" id="467976"/>
    <lineage>
        <taxon>Bacteria</taxon>
        <taxon>Bacillati</taxon>
        <taxon>Actinomycetota</taxon>
        <taxon>Acidimicrobiia</taxon>
        <taxon>Acidimicrobiales</taxon>
        <taxon>Iamiaceae</taxon>
        <taxon>Iamia</taxon>
    </lineage>
</organism>
<sequence length="128" mass="13861">MFRRPRDPMADHLEALDLDPTAADELARRGTPVRVPAGRVLCAEGERGRQAFLLVDGEAHVLLPDAVVTIGAGDVVGELATLDHRRTRNATVVAHTDLEALVFDVRTFNDLAGDPALRPRLVPERPAA</sequence>
<evidence type="ECO:0000313" key="3">
    <source>
        <dbReference type="Proteomes" id="UP001216390"/>
    </source>
</evidence>
<dbReference type="Gene3D" id="2.60.120.10">
    <property type="entry name" value="Jelly Rolls"/>
    <property type="match status" value="1"/>
</dbReference>
<evidence type="ECO:0000259" key="1">
    <source>
        <dbReference type="PROSITE" id="PS50042"/>
    </source>
</evidence>
<dbReference type="InterPro" id="IPR014710">
    <property type="entry name" value="RmlC-like_jellyroll"/>
</dbReference>
<dbReference type="PANTHER" id="PTHR11635">
    <property type="entry name" value="CAMP-DEPENDENT PROTEIN KINASE REGULATORY CHAIN"/>
    <property type="match status" value="1"/>
</dbReference>
<dbReference type="PROSITE" id="PS50042">
    <property type="entry name" value="CNMP_BINDING_3"/>
    <property type="match status" value="1"/>
</dbReference>
<protein>
    <submittedName>
        <fullName evidence="2">Cyclic nucleotide-binding domain-containing protein</fullName>
    </submittedName>
</protein>
<dbReference type="AlphaFoldDB" id="A0AAF0BUR8"/>
<dbReference type="GO" id="GO:0005829">
    <property type="term" value="C:cytosol"/>
    <property type="evidence" value="ECO:0007669"/>
    <property type="project" value="TreeGrafter"/>
</dbReference>
<dbReference type="CDD" id="cd00038">
    <property type="entry name" value="CAP_ED"/>
    <property type="match status" value="1"/>
</dbReference>
<dbReference type="SMART" id="SM00100">
    <property type="entry name" value="cNMP"/>
    <property type="match status" value="1"/>
</dbReference>
<dbReference type="InterPro" id="IPR000595">
    <property type="entry name" value="cNMP-bd_dom"/>
</dbReference>
<dbReference type="EMBL" id="CP116942">
    <property type="protein sequence ID" value="WCO68077.1"/>
    <property type="molecule type" value="Genomic_DNA"/>
</dbReference>
<dbReference type="Pfam" id="PF00027">
    <property type="entry name" value="cNMP_binding"/>
    <property type="match status" value="1"/>
</dbReference>
<gene>
    <name evidence="2" type="ORF">PO878_04980</name>
</gene>
<dbReference type="InterPro" id="IPR050503">
    <property type="entry name" value="cAMP-dep_PK_reg_su-like"/>
</dbReference>
<proteinExistence type="predicted"/>